<dbReference type="Gene3D" id="1.10.150.240">
    <property type="entry name" value="Putative phosphatase, domain 2"/>
    <property type="match status" value="1"/>
</dbReference>
<dbReference type="PANTHER" id="PTHR18901:SF38">
    <property type="entry name" value="PSEUDOURIDINE-5'-PHOSPHATASE"/>
    <property type="match status" value="1"/>
</dbReference>
<dbReference type="PANTHER" id="PTHR18901">
    <property type="entry name" value="2-DEOXYGLUCOSE-6-PHOSPHATE PHOSPHATASE 2"/>
    <property type="match status" value="1"/>
</dbReference>
<dbReference type="InterPro" id="IPR023214">
    <property type="entry name" value="HAD_sf"/>
</dbReference>
<dbReference type="Gene3D" id="3.40.50.1000">
    <property type="entry name" value="HAD superfamily/HAD-like"/>
    <property type="match status" value="1"/>
</dbReference>
<proteinExistence type="predicted"/>
<organism evidence="1 2">
    <name type="scientific">Salegentibacter chungangensis</name>
    <dbReference type="NCBI Taxonomy" id="1335724"/>
    <lineage>
        <taxon>Bacteria</taxon>
        <taxon>Pseudomonadati</taxon>
        <taxon>Bacteroidota</taxon>
        <taxon>Flavobacteriia</taxon>
        <taxon>Flavobacteriales</taxon>
        <taxon>Flavobacteriaceae</taxon>
        <taxon>Salegentibacter</taxon>
    </lineage>
</organism>
<dbReference type="InterPro" id="IPR036412">
    <property type="entry name" value="HAD-like_sf"/>
</dbReference>
<dbReference type="Pfam" id="PF13419">
    <property type="entry name" value="HAD_2"/>
    <property type="match status" value="1"/>
</dbReference>
<dbReference type="GO" id="GO:0016787">
    <property type="term" value="F:hydrolase activity"/>
    <property type="evidence" value="ECO:0007669"/>
    <property type="project" value="UniProtKB-KW"/>
</dbReference>
<accession>A0ABW3NXE7</accession>
<protein>
    <submittedName>
        <fullName evidence="1">HAD family hydrolase</fullName>
    </submittedName>
</protein>
<dbReference type="Proteomes" id="UP001597131">
    <property type="component" value="Unassembled WGS sequence"/>
</dbReference>
<dbReference type="InterPro" id="IPR006439">
    <property type="entry name" value="HAD-SF_hydro_IA"/>
</dbReference>
<evidence type="ECO:0000313" key="2">
    <source>
        <dbReference type="Proteomes" id="UP001597131"/>
    </source>
</evidence>
<dbReference type="SUPFAM" id="SSF56784">
    <property type="entry name" value="HAD-like"/>
    <property type="match status" value="1"/>
</dbReference>
<dbReference type="RefSeq" id="WP_380746418.1">
    <property type="nucleotide sequence ID" value="NZ_JBHTLI010000003.1"/>
</dbReference>
<dbReference type="InterPro" id="IPR041492">
    <property type="entry name" value="HAD_2"/>
</dbReference>
<sequence>MPKNVIFDMDGVLVDSEPLHTELEVILFEKLGINITSAYHDQLKGMSPFGMWKKIKKDFGLKTPVEEFLEQEEQLKTSEIRKRDINTNPGVSELVRNLYESDFRLSVGSSSPREIISLFMEKSGLTAYFDHFVSSEDVEHGKPEPDIFLKISDLYKISSSQFVVIEDSHNGVLAAKAAGMSCVGYRNLNSGEQDLSSADLVIDDFEELTPEILRKLNQK</sequence>
<dbReference type="PRINTS" id="PR00413">
    <property type="entry name" value="HADHALOGNASE"/>
</dbReference>
<dbReference type="EMBL" id="JBHTLI010000003">
    <property type="protein sequence ID" value="MFD1096609.1"/>
    <property type="molecule type" value="Genomic_DNA"/>
</dbReference>
<comment type="caution">
    <text evidence="1">The sequence shown here is derived from an EMBL/GenBank/DDBJ whole genome shotgun (WGS) entry which is preliminary data.</text>
</comment>
<name>A0ABW3NXE7_9FLAO</name>
<reference evidence="2" key="1">
    <citation type="journal article" date="2019" name="Int. J. Syst. Evol. Microbiol.">
        <title>The Global Catalogue of Microorganisms (GCM) 10K type strain sequencing project: providing services to taxonomists for standard genome sequencing and annotation.</title>
        <authorList>
            <consortium name="The Broad Institute Genomics Platform"/>
            <consortium name="The Broad Institute Genome Sequencing Center for Infectious Disease"/>
            <person name="Wu L."/>
            <person name="Ma J."/>
        </authorList>
    </citation>
    <scope>NUCLEOTIDE SEQUENCE [LARGE SCALE GENOMIC DNA]</scope>
    <source>
        <strain evidence="2">CCUG 64793</strain>
    </source>
</reference>
<dbReference type="SFLD" id="SFLDG01135">
    <property type="entry name" value="C1.5.6:_HAD__Beta-PGM__Phospha"/>
    <property type="match status" value="1"/>
</dbReference>
<evidence type="ECO:0000313" key="1">
    <source>
        <dbReference type="EMBL" id="MFD1096609.1"/>
    </source>
</evidence>
<gene>
    <name evidence="1" type="ORF">ACFQ3Q_12675</name>
</gene>
<keyword evidence="2" id="KW-1185">Reference proteome</keyword>
<keyword evidence="1" id="KW-0378">Hydrolase</keyword>
<dbReference type="NCBIfam" id="TIGR01509">
    <property type="entry name" value="HAD-SF-IA-v3"/>
    <property type="match status" value="1"/>
</dbReference>
<dbReference type="SFLD" id="SFLDG01129">
    <property type="entry name" value="C1.5:_HAD__Beta-PGM__Phosphata"/>
    <property type="match status" value="1"/>
</dbReference>
<dbReference type="InterPro" id="IPR023198">
    <property type="entry name" value="PGP-like_dom2"/>
</dbReference>
<dbReference type="SFLD" id="SFLDS00003">
    <property type="entry name" value="Haloacid_Dehalogenase"/>
    <property type="match status" value="1"/>
</dbReference>